<dbReference type="EMBL" id="KN823359">
    <property type="protein sequence ID" value="KIO17637.1"/>
    <property type="molecule type" value="Genomic_DNA"/>
</dbReference>
<keyword evidence="4" id="KW-0539">Nucleus</keyword>
<dbReference type="HOGENOM" id="CLU_001042_6_3_1"/>
<dbReference type="InterPro" id="IPR027417">
    <property type="entry name" value="P-loop_NTPase"/>
</dbReference>
<reference evidence="8" key="2">
    <citation type="submission" date="2015-01" db="EMBL/GenBank/DDBJ databases">
        <title>Evolutionary Origins and Diversification of the Mycorrhizal Mutualists.</title>
        <authorList>
            <consortium name="DOE Joint Genome Institute"/>
            <consortium name="Mycorrhizal Genomics Consortium"/>
            <person name="Kohler A."/>
            <person name="Kuo A."/>
            <person name="Nagy L.G."/>
            <person name="Floudas D."/>
            <person name="Copeland A."/>
            <person name="Barry K.W."/>
            <person name="Cichocki N."/>
            <person name="Veneault-Fourrey C."/>
            <person name="LaButti K."/>
            <person name="Lindquist E.A."/>
            <person name="Lipzen A."/>
            <person name="Lundell T."/>
            <person name="Morin E."/>
            <person name="Murat C."/>
            <person name="Riley R."/>
            <person name="Ohm R."/>
            <person name="Sun H."/>
            <person name="Tunlid A."/>
            <person name="Henrissat B."/>
            <person name="Grigoriev I.V."/>
            <person name="Hibbett D.S."/>
            <person name="Martin F."/>
        </authorList>
    </citation>
    <scope>NUCLEOTIDE SEQUENCE [LARGE SCALE GENOMIC DNA]</scope>
    <source>
        <strain evidence="8">MUT 4182</strain>
    </source>
</reference>
<dbReference type="SUPFAM" id="SSF52540">
    <property type="entry name" value="P-loop containing nucleoside triphosphate hydrolases"/>
    <property type="match status" value="1"/>
</dbReference>
<dbReference type="STRING" id="1051891.A0A0C3L7Y2"/>
<accession>A0A0C3L7Y2</accession>
<dbReference type="Proteomes" id="UP000054248">
    <property type="component" value="Unassembled WGS sequence"/>
</dbReference>
<keyword evidence="8" id="KW-1185">Reference proteome</keyword>
<comment type="subcellular location">
    <subcellularLocation>
        <location evidence="1">Nucleus</location>
    </subcellularLocation>
</comment>
<protein>
    <recommendedName>
        <fullName evidence="6">RecF/RecN/SMC N-terminal domain-containing protein</fullName>
    </recommendedName>
</protein>
<dbReference type="PANTHER" id="PTHR18937:SF12">
    <property type="entry name" value="STRUCTURAL MAINTENANCE OF CHROMOSOMES PROTEIN"/>
    <property type="match status" value="1"/>
</dbReference>
<feature type="non-terminal residue" evidence="7">
    <location>
        <position position="1"/>
    </location>
</feature>
<keyword evidence="2" id="KW-0132">Cell division</keyword>
<reference evidence="7 8" key="1">
    <citation type="submission" date="2014-04" db="EMBL/GenBank/DDBJ databases">
        <authorList>
            <consortium name="DOE Joint Genome Institute"/>
            <person name="Kuo A."/>
            <person name="Girlanda M."/>
            <person name="Perotto S."/>
            <person name="Kohler A."/>
            <person name="Nagy L.G."/>
            <person name="Floudas D."/>
            <person name="Copeland A."/>
            <person name="Barry K.W."/>
            <person name="Cichocki N."/>
            <person name="Veneault-Fourrey C."/>
            <person name="LaButti K."/>
            <person name="Lindquist E.A."/>
            <person name="Lipzen A."/>
            <person name="Lundell T."/>
            <person name="Morin E."/>
            <person name="Murat C."/>
            <person name="Sun H."/>
            <person name="Tunlid A."/>
            <person name="Henrissat B."/>
            <person name="Grigoriev I.V."/>
            <person name="Hibbett D.S."/>
            <person name="Martin F."/>
            <person name="Nordberg H.P."/>
            <person name="Cantor M.N."/>
            <person name="Hua S.X."/>
        </authorList>
    </citation>
    <scope>NUCLEOTIDE SEQUENCE [LARGE SCALE GENOMIC DNA]</scope>
    <source>
        <strain evidence="7 8">MUT 4182</strain>
    </source>
</reference>
<evidence type="ECO:0000313" key="7">
    <source>
        <dbReference type="EMBL" id="KIO17637.1"/>
    </source>
</evidence>
<evidence type="ECO:0000256" key="1">
    <source>
        <dbReference type="ARBA" id="ARBA00004123"/>
    </source>
</evidence>
<proteinExistence type="predicted"/>
<keyword evidence="3" id="KW-0498">Mitosis</keyword>
<keyword evidence="5" id="KW-0131">Cell cycle</keyword>
<evidence type="ECO:0000256" key="2">
    <source>
        <dbReference type="ARBA" id="ARBA00022618"/>
    </source>
</evidence>
<dbReference type="InterPro" id="IPR003395">
    <property type="entry name" value="RecF/RecN/SMC_N"/>
</dbReference>
<dbReference type="Pfam" id="PF02463">
    <property type="entry name" value="SMC_N"/>
    <property type="match status" value="1"/>
</dbReference>
<dbReference type="GO" id="GO:0003677">
    <property type="term" value="F:DNA binding"/>
    <property type="evidence" value="ECO:0007669"/>
    <property type="project" value="TreeGrafter"/>
</dbReference>
<dbReference type="Gene3D" id="3.40.50.300">
    <property type="entry name" value="P-loop containing nucleotide triphosphate hydrolases"/>
    <property type="match status" value="1"/>
</dbReference>
<evidence type="ECO:0000256" key="3">
    <source>
        <dbReference type="ARBA" id="ARBA00022776"/>
    </source>
</evidence>
<evidence type="ECO:0000259" key="6">
    <source>
        <dbReference type="Pfam" id="PF02463"/>
    </source>
</evidence>
<dbReference type="GO" id="GO:0007062">
    <property type="term" value="P:sister chromatid cohesion"/>
    <property type="evidence" value="ECO:0007669"/>
    <property type="project" value="TreeGrafter"/>
</dbReference>
<evidence type="ECO:0000256" key="5">
    <source>
        <dbReference type="ARBA" id="ARBA00023306"/>
    </source>
</evidence>
<sequence>QELYLSGIKYYAMLPMKHFRDMEQLSEGEKTFTHTQVSSPFFMYLPSRFFILDEVDAVPDNTNVAKVAKYVQSQASNEFQFIAISLKCSLYEKSDSLTGVHRDQDVNSSRIPTLDMSSDRWGYNFMRAADDLLTA</sequence>
<dbReference type="OrthoDB" id="5575062at2759"/>
<evidence type="ECO:0000313" key="8">
    <source>
        <dbReference type="Proteomes" id="UP000054248"/>
    </source>
</evidence>
<organism evidence="7 8">
    <name type="scientific">Tulasnella calospora MUT 4182</name>
    <dbReference type="NCBI Taxonomy" id="1051891"/>
    <lineage>
        <taxon>Eukaryota</taxon>
        <taxon>Fungi</taxon>
        <taxon>Dikarya</taxon>
        <taxon>Basidiomycota</taxon>
        <taxon>Agaricomycotina</taxon>
        <taxon>Agaricomycetes</taxon>
        <taxon>Cantharellales</taxon>
        <taxon>Tulasnellaceae</taxon>
        <taxon>Tulasnella</taxon>
    </lineage>
</organism>
<dbReference type="GO" id="GO:0051301">
    <property type="term" value="P:cell division"/>
    <property type="evidence" value="ECO:0007669"/>
    <property type="project" value="UniProtKB-KW"/>
</dbReference>
<dbReference type="PANTHER" id="PTHR18937">
    <property type="entry name" value="STRUCTURAL MAINTENANCE OF CHROMOSOMES SMC FAMILY MEMBER"/>
    <property type="match status" value="1"/>
</dbReference>
<dbReference type="AlphaFoldDB" id="A0A0C3L7Y2"/>
<name>A0A0C3L7Y2_9AGAM</name>
<dbReference type="GO" id="GO:0005634">
    <property type="term" value="C:nucleus"/>
    <property type="evidence" value="ECO:0007669"/>
    <property type="project" value="UniProtKB-SubCell"/>
</dbReference>
<dbReference type="GO" id="GO:0008278">
    <property type="term" value="C:cohesin complex"/>
    <property type="evidence" value="ECO:0007669"/>
    <property type="project" value="TreeGrafter"/>
</dbReference>
<gene>
    <name evidence="7" type="ORF">M407DRAFT_84765</name>
</gene>
<feature type="domain" description="RecF/RecN/SMC N-terminal" evidence="6">
    <location>
        <begin position="13"/>
        <end position="105"/>
    </location>
</feature>
<evidence type="ECO:0000256" key="4">
    <source>
        <dbReference type="ARBA" id="ARBA00023242"/>
    </source>
</evidence>